<evidence type="ECO:0000313" key="10">
    <source>
        <dbReference type="EMBL" id="PSN68701.1"/>
    </source>
</evidence>
<dbReference type="OrthoDB" id="5348092at2759"/>
<dbReference type="GO" id="GO:0006369">
    <property type="term" value="P:termination of RNA polymerase II transcription"/>
    <property type="evidence" value="ECO:0007669"/>
    <property type="project" value="TreeGrafter"/>
</dbReference>
<name>A0A2T2NTD7_CORCC</name>
<accession>A0A2T2NTD7</accession>
<dbReference type="Pfam" id="PF09637">
    <property type="entry name" value="Med18"/>
    <property type="match status" value="1"/>
</dbReference>
<dbReference type="PANTHER" id="PTHR13321">
    <property type="entry name" value="MEDIATOR OF RNA POLYMERASE II TRANSCRIPTION, SUBUNIT 18"/>
    <property type="match status" value="1"/>
</dbReference>
<comment type="function">
    <text evidence="8">Component of the Mediator complex, a coactivator involved in the regulated transcription of nearly all RNA polymerase II-dependent genes. Mediator functions as a bridge to convey information from gene-specific regulatory proteins to the basal RNA polymerase II transcription machinery. Mediator is recruited to promoters by direct interactions with regulatory proteins and serves as a scaffold for the assembly of a functional preinitiation complex with RNA polymerase II and the general transcription factors.</text>
</comment>
<protein>
    <recommendedName>
        <fullName evidence="3 8">Mediator of RNA polymerase II transcription subunit 18</fullName>
    </recommendedName>
    <alternativeName>
        <fullName evidence="7 8">Mediator complex subunit 18</fullName>
    </alternativeName>
</protein>
<evidence type="ECO:0000313" key="11">
    <source>
        <dbReference type="Proteomes" id="UP000240883"/>
    </source>
</evidence>
<dbReference type="GO" id="GO:0006357">
    <property type="term" value="P:regulation of transcription by RNA polymerase II"/>
    <property type="evidence" value="ECO:0007669"/>
    <property type="project" value="InterPro"/>
</dbReference>
<gene>
    <name evidence="8" type="primary">MED18</name>
    <name evidence="10" type="ORF">BS50DRAFT_491160</name>
</gene>
<keyword evidence="11" id="KW-1185">Reference proteome</keyword>
<dbReference type="PANTHER" id="PTHR13321:SF2">
    <property type="entry name" value="MEDIATOR OF RNA POLYMERASE II TRANSCRIPTION SUBUNIT 18"/>
    <property type="match status" value="1"/>
</dbReference>
<dbReference type="InterPro" id="IPR019095">
    <property type="entry name" value="Mediator_Med18"/>
</dbReference>
<evidence type="ECO:0000256" key="6">
    <source>
        <dbReference type="ARBA" id="ARBA00023242"/>
    </source>
</evidence>
<dbReference type="GO" id="GO:0016592">
    <property type="term" value="C:mediator complex"/>
    <property type="evidence" value="ECO:0007669"/>
    <property type="project" value="InterPro"/>
</dbReference>
<evidence type="ECO:0000256" key="5">
    <source>
        <dbReference type="ARBA" id="ARBA00023163"/>
    </source>
</evidence>
<dbReference type="AlphaFoldDB" id="A0A2T2NTD7"/>
<evidence type="ECO:0000256" key="7">
    <source>
        <dbReference type="ARBA" id="ARBA00032012"/>
    </source>
</evidence>
<dbReference type="GO" id="GO:0070847">
    <property type="term" value="C:core mediator complex"/>
    <property type="evidence" value="ECO:0007669"/>
    <property type="project" value="TreeGrafter"/>
</dbReference>
<evidence type="ECO:0000256" key="2">
    <source>
        <dbReference type="ARBA" id="ARBA00009814"/>
    </source>
</evidence>
<comment type="subcellular location">
    <subcellularLocation>
        <location evidence="1 8">Nucleus</location>
    </subcellularLocation>
</comment>
<dbReference type="Proteomes" id="UP000240883">
    <property type="component" value="Unassembled WGS sequence"/>
</dbReference>
<organism evidence="10 11">
    <name type="scientific">Corynespora cassiicola Philippines</name>
    <dbReference type="NCBI Taxonomy" id="1448308"/>
    <lineage>
        <taxon>Eukaryota</taxon>
        <taxon>Fungi</taxon>
        <taxon>Dikarya</taxon>
        <taxon>Ascomycota</taxon>
        <taxon>Pezizomycotina</taxon>
        <taxon>Dothideomycetes</taxon>
        <taxon>Pleosporomycetidae</taxon>
        <taxon>Pleosporales</taxon>
        <taxon>Corynesporascaceae</taxon>
        <taxon>Corynespora</taxon>
    </lineage>
</organism>
<evidence type="ECO:0000256" key="1">
    <source>
        <dbReference type="ARBA" id="ARBA00004123"/>
    </source>
</evidence>
<reference evidence="10 11" key="1">
    <citation type="journal article" date="2018" name="Front. Microbiol.">
        <title>Genome-Wide Analysis of Corynespora cassiicola Leaf Fall Disease Putative Effectors.</title>
        <authorList>
            <person name="Lopez D."/>
            <person name="Ribeiro S."/>
            <person name="Label P."/>
            <person name="Fumanal B."/>
            <person name="Venisse J.S."/>
            <person name="Kohler A."/>
            <person name="de Oliveira R.R."/>
            <person name="Labutti K."/>
            <person name="Lipzen A."/>
            <person name="Lail K."/>
            <person name="Bauer D."/>
            <person name="Ohm R.A."/>
            <person name="Barry K.W."/>
            <person name="Spatafora J."/>
            <person name="Grigoriev I.V."/>
            <person name="Martin F.M."/>
            <person name="Pujade-Renaud V."/>
        </authorList>
    </citation>
    <scope>NUCLEOTIDE SEQUENCE [LARGE SCALE GENOMIC DNA]</scope>
    <source>
        <strain evidence="10 11">Philippines</strain>
    </source>
</reference>
<keyword evidence="4 8" id="KW-0805">Transcription regulation</keyword>
<sequence>MHDLLLYGQVPAPRHEQVKKILAGVAAMQPRRVLERHVVYRPQRDPDEPGAHLSRGGGTQTIANKNPRQKPQAAKDLFYTRTVQKLADDDFGRPVSSDHQPAVDALSHEGTMGFEPKWSIEFQDLPDTGDRGVSIRLTTSTDLLTGDPHTYMVANGPHRFVSEYYVEGHRLVHGNVVIFLHRVLHEPGVRSLETAPKSELPAFSALQPFDPSGAYILEAKVRVQDFNVPAVLEAGVGELKAFQEQMKGCVELIIPDRLTLDTRVKYKPPPPTTRLPQRR</sequence>
<evidence type="ECO:0000256" key="3">
    <source>
        <dbReference type="ARBA" id="ARBA00019612"/>
    </source>
</evidence>
<keyword evidence="6 8" id="KW-0539">Nucleus</keyword>
<evidence type="ECO:0000256" key="4">
    <source>
        <dbReference type="ARBA" id="ARBA00023015"/>
    </source>
</evidence>
<keyword evidence="5 8" id="KW-0804">Transcription</keyword>
<dbReference type="GO" id="GO:0003712">
    <property type="term" value="F:transcription coregulator activity"/>
    <property type="evidence" value="ECO:0007669"/>
    <property type="project" value="InterPro"/>
</dbReference>
<evidence type="ECO:0000256" key="9">
    <source>
        <dbReference type="SAM" id="MobiDB-lite"/>
    </source>
</evidence>
<dbReference type="EMBL" id="KZ678133">
    <property type="protein sequence ID" value="PSN68701.1"/>
    <property type="molecule type" value="Genomic_DNA"/>
</dbReference>
<proteinExistence type="inferred from homology"/>
<feature type="compositionally biased region" description="Basic and acidic residues" evidence="9">
    <location>
        <begin position="41"/>
        <end position="50"/>
    </location>
</feature>
<dbReference type="STRING" id="1448308.A0A2T2NTD7"/>
<keyword evidence="8" id="KW-0010">Activator</keyword>
<evidence type="ECO:0000256" key="8">
    <source>
        <dbReference type="RuleBase" id="RU364150"/>
    </source>
</evidence>
<feature type="region of interest" description="Disordered" evidence="9">
    <location>
        <begin position="41"/>
        <end position="72"/>
    </location>
</feature>
<comment type="similarity">
    <text evidence="2 8">Belongs to the Mediator complex subunit 18 family.</text>
</comment>
<comment type="subunit">
    <text evidence="8">Component of the Mediator complex.</text>
</comment>
<dbReference type="Gene3D" id="2.40.320.10">
    <property type="entry name" value="Hypothetical Protein Pfu-838710-001"/>
    <property type="match status" value="1"/>
</dbReference>